<keyword evidence="3" id="KW-1185">Reference proteome</keyword>
<feature type="signal peptide" evidence="1">
    <location>
        <begin position="1"/>
        <end position="22"/>
    </location>
</feature>
<organism evidence="2 3">
    <name type="scientific">Asticcacaulis currens</name>
    <dbReference type="NCBI Taxonomy" id="2984210"/>
    <lineage>
        <taxon>Bacteria</taxon>
        <taxon>Pseudomonadati</taxon>
        <taxon>Pseudomonadota</taxon>
        <taxon>Alphaproteobacteria</taxon>
        <taxon>Caulobacterales</taxon>
        <taxon>Caulobacteraceae</taxon>
        <taxon>Asticcacaulis</taxon>
    </lineage>
</organism>
<proteinExistence type="predicted"/>
<comment type="caution">
    <text evidence="2">The sequence shown here is derived from an EMBL/GenBank/DDBJ whole genome shotgun (WGS) entry which is preliminary data.</text>
</comment>
<accession>A0ABT5IB09</accession>
<sequence length="310" mass="34514">MALFRSLLLFIAIALFPEHALAANSANSEHQRSDHEIRVKRLVAVNGLHQANVMMAQRLRESLLEDVLADAGGSLTAAQRERFEAIVSPICQRLVMRLDDRAVHDMAPRLNSADVEELIGINTSPLGARFVSDMASNQAFDLKKFDNYVQKTAQNIVSAMKAGTSYSFANGTVFTSREDAEAAKVVFALSGNKRVLEKAMNDIFVYRLLESVNSRLPLEALTETERARFKPILIAGRDSLKSNIEDHFVSYLAKRFNIDELKSLAQLYKTPTIAKSVDAVMEIDKSNREYVASELKVGRAEFSAKYRAAN</sequence>
<name>A0ABT5IB09_9CAUL</name>
<dbReference type="RefSeq" id="WP_272740150.1">
    <property type="nucleotide sequence ID" value="NZ_JAQQKW010000002.1"/>
</dbReference>
<evidence type="ECO:0000313" key="2">
    <source>
        <dbReference type="EMBL" id="MDC7693382.1"/>
    </source>
</evidence>
<feature type="chain" id="PRO_5046782709" description="DUF2059 domain-containing protein" evidence="1">
    <location>
        <begin position="23"/>
        <end position="310"/>
    </location>
</feature>
<evidence type="ECO:0000313" key="3">
    <source>
        <dbReference type="Proteomes" id="UP001216595"/>
    </source>
</evidence>
<dbReference type="Proteomes" id="UP001216595">
    <property type="component" value="Unassembled WGS sequence"/>
</dbReference>
<reference evidence="2 3" key="1">
    <citation type="submission" date="2023-01" db="EMBL/GenBank/DDBJ databases">
        <title>Novel species of the genus Asticcacaulis isolated from rivers.</title>
        <authorList>
            <person name="Lu H."/>
        </authorList>
    </citation>
    <scope>NUCLEOTIDE SEQUENCE [LARGE SCALE GENOMIC DNA]</scope>
    <source>
        <strain evidence="2 3">DXS10W</strain>
    </source>
</reference>
<evidence type="ECO:0000256" key="1">
    <source>
        <dbReference type="SAM" id="SignalP"/>
    </source>
</evidence>
<protein>
    <recommendedName>
        <fullName evidence="4">DUF2059 domain-containing protein</fullName>
    </recommendedName>
</protein>
<gene>
    <name evidence="2" type="ORF">PQU94_03685</name>
</gene>
<evidence type="ECO:0008006" key="4">
    <source>
        <dbReference type="Google" id="ProtNLM"/>
    </source>
</evidence>
<keyword evidence="1" id="KW-0732">Signal</keyword>
<dbReference type="EMBL" id="JAQQKW010000002">
    <property type="protein sequence ID" value="MDC7693382.1"/>
    <property type="molecule type" value="Genomic_DNA"/>
</dbReference>